<feature type="compositionally biased region" description="Low complexity" evidence="1">
    <location>
        <begin position="179"/>
        <end position="190"/>
    </location>
</feature>
<feature type="compositionally biased region" description="Basic and acidic residues" evidence="1">
    <location>
        <begin position="1"/>
        <end position="10"/>
    </location>
</feature>
<gene>
    <name evidence="2" type="ORF">LtaPh_2929000</name>
</gene>
<evidence type="ECO:0000313" key="2">
    <source>
        <dbReference type="EMBL" id="GET90566.1"/>
    </source>
</evidence>
<reference evidence="2" key="1">
    <citation type="submission" date="2019-11" db="EMBL/GenBank/DDBJ databases">
        <title>Leishmania tarentolae CDS.</title>
        <authorList>
            <person name="Goto Y."/>
            <person name="Yamagishi J."/>
        </authorList>
    </citation>
    <scope>NUCLEOTIDE SEQUENCE [LARGE SCALE GENOMIC DNA]</scope>
    <source>
        <strain evidence="2">Parrot Tar II</strain>
    </source>
</reference>
<comment type="caution">
    <text evidence="2">The sequence shown here is derived from an EMBL/GenBank/DDBJ whole genome shotgun (WGS) entry which is preliminary data.</text>
</comment>
<feature type="region of interest" description="Disordered" evidence="1">
    <location>
        <begin position="158"/>
        <end position="190"/>
    </location>
</feature>
<accession>A0A640KLH4</accession>
<evidence type="ECO:0000313" key="3">
    <source>
        <dbReference type="Proteomes" id="UP000419144"/>
    </source>
</evidence>
<evidence type="ECO:0000256" key="1">
    <source>
        <dbReference type="SAM" id="MobiDB-lite"/>
    </source>
</evidence>
<name>A0A640KLH4_LEITA</name>
<dbReference type="EMBL" id="BLBS01000041">
    <property type="protein sequence ID" value="GET90566.1"/>
    <property type="molecule type" value="Genomic_DNA"/>
</dbReference>
<dbReference type="Proteomes" id="UP000419144">
    <property type="component" value="Unassembled WGS sequence"/>
</dbReference>
<protein>
    <submittedName>
        <fullName evidence="2">Uncharacterized protein</fullName>
    </submittedName>
</protein>
<feature type="region of interest" description="Disordered" evidence="1">
    <location>
        <begin position="1"/>
        <end position="29"/>
    </location>
</feature>
<dbReference type="AlphaFoldDB" id="A0A640KLH4"/>
<feature type="compositionally biased region" description="Polar residues" evidence="1">
    <location>
        <begin position="158"/>
        <end position="176"/>
    </location>
</feature>
<feature type="compositionally biased region" description="Polar residues" evidence="1">
    <location>
        <begin position="267"/>
        <end position="295"/>
    </location>
</feature>
<proteinExistence type="predicted"/>
<dbReference type="VEuPathDB" id="TriTrypDB:LtaPh_2929000"/>
<feature type="region of interest" description="Disordered" evidence="1">
    <location>
        <begin position="267"/>
        <end position="310"/>
    </location>
</feature>
<organism evidence="2 3">
    <name type="scientific">Leishmania tarentolae</name>
    <name type="common">Sauroleishmania tarentolae</name>
    <dbReference type="NCBI Taxonomy" id="5689"/>
    <lineage>
        <taxon>Eukaryota</taxon>
        <taxon>Discoba</taxon>
        <taxon>Euglenozoa</taxon>
        <taxon>Kinetoplastea</taxon>
        <taxon>Metakinetoplastina</taxon>
        <taxon>Trypanosomatida</taxon>
        <taxon>Trypanosomatidae</taxon>
        <taxon>Leishmaniinae</taxon>
        <taxon>Leishmania</taxon>
        <taxon>lizard Leishmania</taxon>
    </lineage>
</organism>
<sequence length="310" mass="31532">MDASDGKVDKAPVASPKMDGVTKGVKPGSFSVGDAVPGYAGTEDPPPVQQLPMSSRIMPYYGQYPAMCALPPGAAPMGFPMAPQPGAAGSPQMWMPGMVPPPPGANPNAALTPPSYASQYGSGAQPMMYMPMPYSYPPCMAATAVSHPAAMGTFFNGQQSGKPTPQGATPPYTSTMAAPPHTHSSTSEPSMLNSHFLETSSTNGTTPALPVAPGSVPMQSIIPIEFSVTPLMSNTKLPPGDPFCPAGATVLSQYATASASCFSHAAATNSSLSPRPKHNNMTDNVPDMSQQGESQTATVAGAAAAGLSVS</sequence>
<dbReference type="OrthoDB" id="266545at2759"/>
<feature type="compositionally biased region" description="Low complexity" evidence="1">
    <location>
        <begin position="296"/>
        <end position="310"/>
    </location>
</feature>
<keyword evidence="3" id="KW-1185">Reference proteome</keyword>